<name>A0A085GFB0_9ENTR</name>
<reference evidence="3 4" key="1">
    <citation type="submission" date="2014-05" db="EMBL/GenBank/DDBJ databases">
        <title>ATOL: Assembling a taxonomically balanced genome-scale reconstruction of the evolutionary history of the Enterobacteriaceae.</title>
        <authorList>
            <person name="Plunkett G.III."/>
            <person name="Neeno-Eckwall E.C."/>
            <person name="Glasner J.D."/>
            <person name="Perna N.T."/>
        </authorList>
    </citation>
    <scope>NUCLEOTIDE SEQUENCE [LARGE SCALE GENOMIC DNA]</scope>
    <source>
        <strain evidence="3 4">ATCC 33320</strain>
    </source>
</reference>
<evidence type="ECO:0000313" key="4">
    <source>
        <dbReference type="Proteomes" id="UP000028653"/>
    </source>
</evidence>
<evidence type="ECO:0000313" key="3">
    <source>
        <dbReference type="EMBL" id="KFC82405.1"/>
    </source>
</evidence>
<keyword evidence="1" id="KW-0812">Transmembrane</keyword>
<dbReference type="Pfam" id="PF00563">
    <property type="entry name" value="EAL"/>
    <property type="match status" value="1"/>
</dbReference>
<dbReference type="AlphaFoldDB" id="A0A085GFB0"/>
<comment type="caution">
    <text evidence="3">The sequence shown here is derived from an EMBL/GenBank/DDBJ whole genome shotgun (WGS) entry which is preliminary data.</text>
</comment>
<dbReference type="SUPFAM" id="SSF141868">
    <property type="entry name" value="EAL domain-like"/>
    <property type="match status" value="1"/>
</dbReference>
<feature type="domain" description="EAL" evidence="2">
    <location>
        <begin position="12"/>
        <end position="223"/>
    </location>
</feature>
<keyword evidence="1" id="KW-0472">Membrane</keyword>
<protein>
    <submittedName>
        <fullName evidence="3">Putative diguanylate cyclase/phosphodiesterase domain 1</fullName>
    </submittedName>
</protein>
<dbReference type="RefSeq" id="WP_034494815.1">
    <property type="nucleotide sequence ID" value="NZ_JMPI01000023.1"/>
</dbReference>
<organism evidence="3 4">
    <name type="scientific">Buttiauxella agrestis ATCC 33320</name>
    <dbReference type="NCBI Taxonomy" id="1006004"/>
    <lineage>
        <taxon>Bacteria</taxon>
        <taxon>Pseudomonadati</taxon>
        <taxon>Pseudomonadota</taxon>
        <taxon>Gammaproteobacteria</taxon>
        <taxon>Enterobacterales</taxon>
        <taxon>Enterobacteriaceae</taxon>
        <taxon>Buttiauxella</taxon>
    </lineage>
</organism>
<gene>
    <name evidence="3" type="primary">cdgR</name>
    <name evidence="3" type="ORF">GBAG_1591</name>
</gene>
<dbReference type="Proteomes" id="UP000028653">
    <property type="component" value="Unassembled WGS sequence"/>
</dbReference>
<keyword evidence="1" id="KW-1133">Transmembrane helix</keyword>
<dbReference type="STRING" id="1006004.GBAG_1591"/>
<dbReference type="InterPro" id="IPR035919">
    <property type="entry name" value="EAL_sf"/>
</dbReference>
<dbReference type="EMBL" id="JMPI01000023">
    <property type="protein sequence ID" value="KFC82405.1"/>
    <property type="molecule type" value="Genomic_DNA"/>
</dbReference>
<dbReference type="eggNOG" id="COG2200">
    <property type="taxonomic scope" value="Bacteria"/>
</dbReference>
<feature type="transmembrane region" description="Helical" evidence="1">
    <location>
        <begin position="80"/>
        <end position="100"/>
    </location>
</feature>
<keyword evidence="4" id="KW-1185">Reference proteome</keyword>
<dbReference type="Gene3D" id="3.20.20.450">
    <property type="entry name" value="EAL domain"/>
    <property type="match status" value="1"/>
</dbReference>
<evidence type="ECO:0000259" key="2">
    <source>
        <dbReference type="Pfam" id="PF00563"/>
    </source>
</evidence>
<accession>A0A085GFB0</accession>
<evidence type="ECO:0000256" key="1">
    <source>
        <dbReference type="SAM" id="Phobius"/>
    </source>
</evidence>
<dbReference type="InterPro" id="IPR001633">
    <property type="entry name" value="EAL_dom"/>
</dbReference>
<dbReference type="OrthoDB" id="8552213at2"/>
<proteinExistence type="predicted"/>
<sequence length="241" mass="27534">MILELEILYRSDFYFQPVYLPDGKVLGIELLLNFVGVDAPVRIPTELVNSTITPQQQLQLFKEQIELLENYQEFFKAQNIVVWVNISVVIVDAVLASTVLHSRLMQLSFIEFSINENFPELNLGNENARLMAMIKHFPLALANFGAGIATTKPIFDGLFKRVFLDKVFIHKQIKQRSFEPFMMALLAQLSPFCQTLVINGVDEDTARQKVLSLSDFAMQGNYWPAIPSNALIDWLHPYSLH</sequence>